<dbReference type="FunFam" id="3.40.50.720:FF:000173">
    <property type="entry name" value="3-oxoacyl-[acyl-carrier protein] reductase"/>
    <property type="match status" value="1"/>
</dbReference>
<dbReference type="AlphaFoldDB" id="A0AB39BSJ5"/>
<accession>A0AB39BSJ5</accession>
<dbReference type="PANTHER" id="PTHR42879">
    <property type="entry name" value="3-OXOACYL-(ACYL-CARRIER-PROTEIN) REDUCTASE"/>
    <property type="match status" value="1"/>
</dbReference>
<organism evidence="4">
    <name type="scientific">Alkalihalophilus sp. As8PL</name>
    <dbReference type="NCBI Taxonomy" id="3237103"/>
    <lineage>
        <taxon>Bacteria</taxon>
        <taxon>Bacillati</taxon>
        <taxon>Bacillota</taxon>
        <taxon>Bacilli</taxon>
        <taxon>Bacillales</taxon>
        <taxon>Bacillaceae</taxon>
        <taxon>Alkalihalophilus</taxon>
    </lineage>
</organism>
<name>A0AB39BSJ5_9BACI</name>
<dbReference type="InterPro" id="IPR020904">
    <property type="entry name" value="Sc_DH/Rdtase_CS"/>
</dbReference>
<dbReference type="PROSITE" id="PS00061">
    <property type="entry name" value="ADH_SHORT"/>
    <property type="match status" value="1"/>
</dbReference>
<dbReference type="RefSeq" id="WP_368504104.1">
    <property type="nucleotide sequence ID" value="NZ_CP162551.1"/>
</dbReference>
<gene>
    <name evidence="4" type="ORF">AB3N04_18860</name>
</gene>
<dbReference type="SUPFAM" id="SSF51735">
    <property type="entry name" value="NAD(P)-binding Rossmann-fold domains"/>
    <property type="match status" value="1"/>
</dbReference>
<dbReference type="EMBL" id="CP162551">
    <property type="protein sequence ID" value="XDI36709.1"/>
    <property type="molecule type" value="Genomic_DNA"/>
</dbReference>
<dbReference type="PRINTS" id="PR00081">
    <property type="entry name" value="GDHRDH"/>
</dbReference>
<sequence>MKNILITGASRGIGAAIAKELAAPGCALFLHYYQSKELIMEVSRECEQRGALVHIIQADLSQATGAKAILDALYAQIDIVIHNGGTSSSELFTELTNEALEELINIHLLNPMKITRELLPHMIKEKRGKIIAISSIWGLTGAACEVGYSAAKGGLNSFIKSLAKEVAMSNIQVNGVAPGAISTDMLSDYSNEDIQSLELDIPAGTLGQPQDIADAVAFLCSDKSNYINGQILSVNGAWYC</sequence>
<protein>
    <submittedName>
        <fullName evidence="4">SDR family NAD(P)-dependent oxidoreductase</fullName>
    </submittedName>
</protein>
<evidence type="ECO:0000313" key="4">
    <source>
        <dbReference type="EMBL" id="XDI36709.1"/>
    </source>
</evidence>
<dbReference type="PANTHER" id="PTHR42879:SF2">
    <property type="entry name" value="3-OXOACYL-[ACYL-CARRIER-PROTEIN] REDUCTASE FABG"/>
    <property type="match status" value="1"/>
</dbReference>
<evidence type="ECO:0000256" key="2">
    <source>
        <dbReference type="ARBA" id="ARBA00023002"/>
    </source>
</evidence>
<dbReference type="NCBIfam" id="NF047420">
    <property type="entry name" value="EF_P_mod_YmfI"/>
    <property type="match status" value="1"/>
</dbReference>
<dbReference type="Pfam" id="PF00106">
    <property type="entry name" value="adh_short"/>
    <property type="match status" value="1"/>
</dbReference>
<reference evidence="4" key="1">
    <citation type="submission" date="2024-07" db="EMBL/GenBank/DDBJ databases">
        <title>Identification and characteristics of an arsenic-resistant bacterial isolate, which belongs to a novel species.</title>
        <authorList>
            <person name="Juszczyk A."/>
            <person name="Kowalczyk A."/>
            <person name="Was K."/>
            <person name="Kosowicz W."/>
            <person name="Budzyn A."/>
            <person name="Latowski D."/>
        </authorList>
    </citation>
    <scope>NUCLEOTIDE SEQUENCE</scope>
    <source>
        <strain evidence="4">As8PL</strain>
    </source>
</reference>
<dbReference type="InterPro" id="IPR002347">
    <property type="entry name" value="SDR_fam"/>
</dbReference>
<keyword evidence="2" id="KW-0560">Oxidoreductase</keyword>
<proteinExistence type="inferred from homology"/>
<evidence type="ECO:0000256" key="1">
    <source>
        <dbReference type="ARBA" id="ARBA00006484"/>
    </source>
</evidence>
<dbReference type="Gene3D" id="3.40.50.720">
    <property type="entry name" value="NAD(P)-binding Rossmann-like Domain"/>
    <property type="match status" value="1"/>
</dbReference>
<dbReference type="PRINTS" id="PR00080">
    <property type="entry name" value="SDRFAMILY"/>
</dbReference>
<evidence type="ECO:0000256" key="3">
    <source>
        <dbReference type="RuleBase" id="RU000363"/>
    </source>
</evidence>
<dbReference type="GO" id="GO:0016491">
    <property type="term" value="F:oxidoreductase activity"/>
    <property type="evidence" value="ECO:0007669"/>
    <property type="project" value="UniProtKB-KW"/>
</dbReference>
<comment type="similarity">
    <text evidence="1 3">Belongs to the short-chain dehydrogenases/reductases (SDR) family.</text>
</comment>
<dbReference type="InterPro" id="IPR050259">
    <property type="entry name" value="SDR"/>
</dbReference>
<dbReference type="InterPro" id="IPR036291">
    <property type="entry name" value="NAD(P)-bd_dom_sf"/>
</dbReference>
<dbReference type="CDD" id="cd05233">
    <property type="entry name" value="SDR_c"/>
    <property type="match status" value="1"/>
</dbReference>
<dbReference type="GO" id="GO:0032787">
    <property type="term" value="P:monocarboxylic acid metabolic process"/>
    <property type="evidence" value="ECO:0007669"/>
    <property type="project" value="UniProtKB-ARBA"/>
</dbReference>